<dbReference type="InterPro" id="IPR000792">
    <property type="entry name" value="Tscrpt_reg_LuxR_C"/>
</dbReference>
<evidence type="ECO:0000256" key="1">
    <source>
        <dbReference type="ARBA" id="ARBA00022741"/>
    </source>
</evidence>
<dbReference type="Gene3D" id="3.40.50.300">
    <property type="entry name" value="P-loop containing nucleotide triphosphate hydrolases"/>
    <property type="match status" value="1"/>
</dbReference>
<evidence type="ECO:0000256" key="2">
    <source>
        <dbReference type="ARBA" id="ARBA00022840"/>
    </source>
</evidence>
<proteinExistence type="predicted"/>
<dbReference type="InterPro" id="IPR036388">
    <property type="entry name" value="WH-like_DNA-bd_sf"/>
</dbReference>
<dbReference type="SMART" id="SM00421">
    <property type="entry name" value="HTH_LUXR"/>
    <property type="match status" value="1"/>
</dbReference>
<dbReference type="Proteomes" id="UP001501771">
    <property type="component" value="Unassembled WGS sequence"/>
</dbReference>
<dbReference type="PANTHER" id="PTHR16305">
    <property type="entry name" value="TESTICULAR SOLUBLE ADENYLYL CYCLASE"/>
    <property type="match status" value="1"/>
</dbReference>
<dbReference type="CDD" id="cd06170">
    <property type="entry name" value="LuxR_C_like"/>
    <property type="match status" value="1"/>
</dbReference>
<dbReference type="SUPFAM" id="SSF48452">
    <property type="entry name" value="TPR-like"/>
    <property type="match status" value="1"/>
</dbReference>
<gene>
    <name evidence="4" type="ORF">GCM10009844_07780</name>
</gene>
<name>A0ABN2ZA64_9ACTN</name>
<accession>A0ABN2ZA64</accession>
<evidence type="ECO:0000313" key="5">
    <source>
        <dbReference type="Proteomes" id="UP001501771"/>
    </source>
</evidence>
<dbReference type="InterPro" id="IPR027417">
    <property type="entry name" value="P-loop_NTPase"/>
</dbReference>
<organism evidence="4 5">
    <name type="scientific">Nocardioides koreensis</name>
    <dbReference type="NCBI Taxonomy" id="433651"/>
    <lineage>
        <taxon>Bacteria</taxon>
        <taxon>Bacillati</taxon>
        <taxon>Actinomycetota</taxon>
        <taxon>Actinomycetes</taxon>
        <taxon>Propionibacteriales</taxon>
        <taxon>Nocardioidaceae</taxon>
        <taxon>Nocardioides</taxon>
    </lineage>
</organism>
<dbReference type="PROSITE" id="PS50043">
    <property type="entry name" value="HTH_LUXR_2"/>
    <property type="match status" value="1"/>
</dbReference>
<dbReference type="InterPro" id="IPR016032">
    <property type="entry name" value="Sig_transdc_resp-reg_C-effctor"/>
</dbReference>
<dbReference type="InterPro" id="IPR041664">
    <property type="entry name" value="AAA_16"/>
</dbReference>
<dbReference type="PANTHER" id="PTHR16305:SF35">
    <property type="entry name" value="TRANSCRIPTIONAL ACTIVATOR DOMAIN"/>
    <property type="match status" value="1"/>
</dbReference>
<feature type="domain" description="HTH luxR-type" evidence="3">
    <location>
        <begin position="923"/>
        <end position="988"/>
    </location>
</feature>
<sequence length="990" mass="106083">MVNPVDAHEIMDGVATHTSQVLVGRDAELAEIASLLGVRPVSGQGPSAVLLSGDAGVGKTRLLTELRDLAFTEGWQVFAGHCLDFGDSALPYLPFSEVLGRLAADLPDVVDTVAAAHPSLARLQPGRRVLGAPDGSTGTEAAALDRADLFEAVHVLLEAASAKAPLLLVIEDAHWADQSTRDMLSFLFSRPFLGPVGLVASYRSDDLHRRHPLRRQVAEWSRIRGVERVQLSPLTAPDVRILISELHADALDECEIADIVDRAEGNAFFVEELVGAASGPGRWVPDDLADVLLVRLDRLDDAARQVVRVASVAGRKVSHEMLTAASGLPATALDDGLRRAVEMNVLVAGQGHYSFRHALLGEAVYDDLLPGERVRLHAAYTESLRSGAARGTAAELARHARLAMDLPTALAASVRAGDEATAVGGPDEAAQHYEQALELLADPRRGEEWDGDLSKLVAKAADALMASGHPIRAAALVGEQLERLPADAPPAYRSRMLSARATALVAMETDEDAVAISREAVDLAPEGASGLRAKVLAVHARILSNHGRFEEAQAYGLEALGLAERLDLPELASEAITTLSVLKKAGPKETLRSALEDAVAQAQRAGALHAELRGRWLLGRSYEDWAEFDETERWFRSAMDRAVDAGVPWAPFAFESRWQLSWVKLVRGEWDELLALADVTGQSPPAISRALLDSVRLYAEDGRGADVAAEAAALRRFWRKEGAIAIHSAAVEMLQAGRRDDAAAAVRIYDDVVGVLGEIWHPWFSARIRLAAVAVGAVAQAMPHLSAAERTAYAGHVDRLHAEGHVVLDRYSDPSGFWGPEGRAWTKRLDAETLRARWLAGVDAPPLEALVGTWREAETLFEDFGDVHELARVRVALAAILRATGDQAAARVVADAAREAAHRLGARPILDELREIGSAPARGDAASDALTAREREILALVAEGRSNGEIGKQLFISAKTVSVHVSNILGKLGAAGRTEAAAIARRRGLV</sequence>
<reference evidence="4 5" key="1">
    <citation type="journal article" date="2019" name="Int. J. Syst. Evol. Microbiol.">
        <title>The Global Catalogue of Microorganisms (GCM) 10K type strain sequencing project: providing services to taxonomists for standard genome sequencing and annotation.</title>
        <authorList>
            <consortium name="The Broad Institute Genomics Platform"/>
            <consortium name="The Broad Institute Genome Sequencing Center for Infectious Disease"/>
            <person name="Wu L."/>
            <person name="Ma J."/>
        </authorList>
    </citation>
    <scope>NUCLEOTIDE SEQUENCE [LARGE SCALE GENOMIC DNA]</scope>
    <source>
        <strain evidence="4 5">JCM 16022</strain>
    </source>
</reference>
<protein>
    <submittedName>
        <fullName evidence="4">Helix-turn-helix transcriptional regulator</fullName>
    </submittedName>
</protein>
<dbReference type="Gene3D" id="1.25.40.10">
    <property type="entry name" value="Tetratricopeptide repeat domain"/>
    <property type="match status" value="1"/>
</dbReference>
<keyword evidence="1" id="KW-0547">Nucleotide-binding</keyword>
<dbReference type="SUPFAM" id="SSF46894">
    <property type="entry name" value="C-terminal effector domain of the bipartite response regulators"/>
    <property type="match status" value="1"/>
</dbReference>
<dbReference type="Gene3D" id="1.10.10.10">
    <property type="entry name" value="Winged helix-like DNA-binding domain superfamily/Winged helix DNA-binding domain"/>
    <property type="match status" value="1"/>
</dbReference>
<keyword evidence="5" id="KW-1185">Reference proteome</keyword>
<dbReference type="Pfam" id="PF00196">
    <property type="entry name" value="GerE"/>
    <property type="match status" value="1"/>
</dbReference>
<evidence type="ECO:0000313" key="4">
    <source>
        <dbReference type="EMBL" id="GAA2139172.1"/>
    </source>
</evidence>
<dbReference type="PRINTS" id="PR00038">
    <property type="entry name" value="HTHLUXR"/>
</dbReference>
<dbReference type="PROSITE" id="PS00622">
    <property type="entry name" value="HTH_LUXR_1"/>
    <property type="match status" value="1"/>
</dbReference>
<dbReference type="Pfam" id="PF13191">
    <property type="entry name" value="AAA_16"/>
    <property type="match status" value="1"/>
</dbReference>
<dbReference type="SUPFAM" id="SSF52540">
    <property type="entry name" value="P-loop containing nucleoside triphosphate hydrolases"/>
    <property type="match status" value="1"/>
</dbReference>
<dbReference type="InterPro" id="IPR011990">
    <property type="entry name" value="TPR-like_helical_dom_sf"/>
</dbReference>
<keyword evidence="2" id="KW-0067">ATP-binding</keyword>
<evidence type="ECO:0000259" key="3">
    <source>
        <dbReference type="PROSITE" id="PS50043"/>
    </source>
</evidence>
<dbReference type="EMBL" id="BAAAQR010000001">
    <property type="protein sequence ID" value="GAA2139172.1"/>
    <property type="molecule type" value="Genomic_DNA"/>
</dbReference>
<comment type="caution">
    <text evidence="4">The sequence shown here is derived from an EMBL/GenBank/DDBJ whole genome shotgun (WGS) entry which is preliminary data.</text>
</comment>